<reference evidence="3 4" key="1">
    <citation type="submission" date="2012-06" db="EMBL/GenBank/DDBJ databases">
        <title>The complete genome of Aequorivita sublithincola DSM 14238.</title>
        <authorList>
            <consortium name="US DOE Joint Genome Institute (JGI-PGF)"/>
            <person name="Lucas S."/>
            <person name="Copeland A."/>
            <person name="Lapidus A."/>
            <person name="Goodwin L."/>
            <person name="Pitluck S."/>
            <person name="Peters L."/>
            <person name="Munk A.C.C."/>
            <person name="Kyrpides N."/>
            <person name="Mavromatis K."/>
            <person name="Pagani I."/>
            <person name="Ivanova N."/>
            <person name="Ovchinnikova G."/>
            <person name="Zeytun A."/>
            <person name="Detter J.C."/>
            <person name="Han C."/>
            <person name="Land M."/>
            <person name="Hauser L."/>
            <person name="Markowitz V."/>
            <person name="Cheng J.-F."/>
            <person name="Hugenholtz P."/>
            <person name="Woyke T."/>
            <person name="Wu D."/>
            <person name="Tindall B."/>
            <person name="Faehnrich R."/>
            <person name="Brambilla E."/>
            <person name="Klenk H.-P."/>
            <person name="Eisen J.A."/>
        </authorList>
    </citation>
    <scope>NUCLEOTIDE SEQUENCE [LARGE SCALE GENOMIC DNA]</scope>
    <source>
        <strain evidence="4">DSM 14238 / LMG 21431 / ACAM 643 / 9-3</strain>
    </source>
</reference>
<dbReference type="SMART" id="SM00645">
    <property type="entry name" value="Pept_C1"/>
    <property type="match status" value="1"/>
</dbReference>
<evidence type="ECO:0000313" key="3">
    <source>
        <dbReference type="EMBL" id="AFL79889.1"/>
    </source>
</evidence>
<evidence type="ECO:0000259" key="2">
    <source>
        <dbReference type="SMART" id="SM00645"/>
    </source>
</evidence>
<dbReference type="RefSeq" id="WP_014781147.1">
    <property type="nucleotide sequence ID" value="NC_018013.1"/>
</dbReference>
<dbReference type="STRING" id="746697.Aeqsu_0376"/>
<dbReference type="KEGG" id="asl:Aeqsu_0376"/>
<dbReference type="PROSITE" id="PS00639">
    <property type="entry name" value="THIOL_PROTEASE_HIS"/>
    <property type="match status" value="1"/>
</dbReference>
<dbReference type="OrthoDB" id="3648721at2"/>
<dbReference type="AlphaFoldDB" id="I3YSC1"/>
<proteinExistence type="predicted"/>
<evidence type="ECO:0000256" key="1">
    <source>
        <dbReference type="SAM" id="SignalP"/>
    </source>
</evidence>
<dbReference type="InterPro" id="IPR025660">
    <property type="entry name" value="Pept_his_AS"/>
</dbReference>
<dbReference type="Proteomes" id="UP000006049">
    <property type="component" value="Chromosome"/>
</dbReference>
<dbReference type="InterPro" id="IPR038765">
    <property type="entry name" value="Papain-like_cys_pep_sf"/>
</dbReference>
<dbReference type="InterPro" id="IPR000668">
    <property type="entry name" value="Peptidase_C1A_C"/>
</dbReference>
<organism evidence="3 4">
    <name type="scientific">Aequorivita sublithincola (strain DSM 14238 / LMG 21431 / ACAM 643 / 9-3)</name>
    <dbReference type="NCBI Taxonomy" id="746697"/>
    <lineage>
        <taxon>Bacteria</taxon>
        <taxon>Pseudomonadati</taxon>
        <taxon>Bacteroidota</taxon>
        <taxon>Flavobacteriia</taxon>
        <taxon>Flavobacteriales</taxon>
        <taxon>Flavobacteriaceae</taxon>
        <taxon>Aequorivita</taxon>
    </lineage>
</organism>
<dbReference type="Pfam" id="PF00112">
    <property type="entry name" value="Peptidase_C1"/>
    <property type="match status" value="1"/>
</dbReference>
<feature type="domain" description="Peptidase C1A papain C-terminal" evidence="2">
    <location>
        <begin position="50"/>
        <end position="278"/>
    </location>
</feature>
<keyword evidence="3" id="KW-0645">Protease</keyword>
<dbReference type="GO" id="GO:0008234">
    <property type="term" value="F:cysteine-type peptidase activity"/>
    <property type="evidence" value="ECO:0007669"/>
    <property type="project" value="InterPro"/>
</dbReference>
<dbReference type="HOGENOM" id="CLU_034734_0_0_10"/>
<name>I3YSC1_AEQSU</name>
<dbReference type="SUPFAM" id="SSF54001">
    <property type="entry name" value="Cysteine proteinases"/>
    <property type="match status" value="1"/>
</dbReference>
<gene>
    <name evidence="3" type="ordered locus">Aeqsu_0376</name>
</gene>
<dbReference type="CDD" id="cd02619">
    <property type="entry name" value="Peptidase_C1"/>
    <property type="match status" value="1"/>
</dbReference>
<protein>
    <submittedName>
        <fullName evidence="3">Cysteine protease</fullName>
    </submittedName>
</protein>
<sequence length="484" mass="54402">MKLINTTLLLFLFSLNLCFAQQQGTGLLFDEAGYESIPKKANNVSFFDDLADIRSASLKQYVPTVKNQGGYSTCLGWSSAYYGRTILEARQQNITNTAEIDELAFSPIFTYLIAKVEDDNYNCNKGAFIHKGAQSLVDDGAPYFKEYAEAELCDDAIPDNVTQTASHNKIKDFRRLITFDAPSHEIIDNVKRALHNGNPVIGGFKVENALFVAKNVYVPDNIPTNSGHAMCVIGFDDEKYGGAFEIVNSWGTNWGNNGYIWMKYDDFVNLCQYAVELIPNPKPVDQFKTLAGELRIELKGGMPMAVAKGDGTFKKSVLGWQDVVEEEETDTKTIGDYKTVTAYPKETRYRMYAKVDQPAYVYVFGADSSGENGVLFPFEENISTYIDHEGSELVVPGEKYFFRLNKDVESDYTIVIFSLEKIDYNEVLQKLNTLEGELTDKLYVIFNDKLIPKETMTLSGNQMKFDSKFTEGSVAMLVLDIKRS</sequence>
<feature type="chain" id="PRO_5003682970" evidence="1">
    <location>
        <begin position="21"/>
        <end position="484"/>
    </location>
</feature>
<keyword evidence="4" id="KW-1185">Reference proteome</keyword>
<evidence type="ECO:0000313" key="4">
    <source>
        <dbReference type="Proteomes" id="UP000006049"/>
    </source>
</evidence>
<accession>I3YSC1</accession>
<dbReference type="eggNOG" id="COG4870">
    <property type="taxonomic scope" value="Bacteria"/>
</dbReference>
<dbReference type="EMBL" id="CP003280">
    <property type="protein sequence ID" value="AFL79889.1"/>
    <property type="molecule type" value="Genomic_DNA"/>
</dbReference>
<dbReference type="GO" id="GO:0006508">
    <property type="term" value="P:proteolysis"/>
    <property type="evidence" value="ECO:0007669"/>
    <property type="project" value="UniProtKB-KW"/>
</dbReference>
<keyword evidence="3" id="KW-0378">Hydrolase</keyword>
<dbReference type="Gene3D" id="3.90.70.10">
    <property type="entry name" value="Cysteine proteinases"/>
    <property type="match status" value="1"/>
</dbReference>
<keyword evidence="1" id="KW-0732">Signal</keyword>
<feature type="signal peptide" evidence="1">
    <location>
        <begin position="1"/>
        <end position="20"/>
    </location>
</feature>